<dbReference type="GO" id="GO:0008307">
    <property type="term" value="F:structural constituent of muscle"/>
    <property type="evidence" value="ECO:0007669"/>
    <property type="project" value="TreeGrafter"/>
</dbReference>
<evidence type="ECO:0000313" key="4">
    <source>
        <dbReference type="EMBL" id="OBS64222.1"/>
    </source>
</evidence>
<dbReference type="GO" id="GO:0042383">
    <property type="term" value="C:sarcolemma"/>
    <property type="evidence" value="ECO:0007669"/>
    <property type="project" value="TreeGrafter"/>
</dbReference>
<dbReference type="GO" id="GO:0005925">
    <property type="term" value="C:focal adhesion"/>
    <property type="evidence" value="ECO:0007669"/>
    <property type="project" value="TreeGrafter"/>
</dbReference>
<keyword evidence="3" id="KW-0677">Repeat</keyword>
<gene>
    <name evidence="4" type="ORF">A6R68_07239</name>
</gene>
<accession>A0A1A6GG05</accession>
<dbReference type="Proteomes" id="UP000092124">
    <property type="component" value="Unassembled WGS sequence"/>
</dbReference>
<dbReference type="PANTHER" id="PTHR23169">
    <property type="entry name" value="ENVOPLAKIN"/>
    <property type="match status" value="1"/>
</dbReference>
<dbReference type="GO" id="GO:0005882">
    <property type="term" value="C:intermediate filament"/>
    <property type="evidence" value="ECO:0007669"/>
    <property type="project" value="TreeGrafter"/>
</dbReference>
<dbReference type="EMBL" id="LZPO01097284">
    <property type="protein sequence ID" value="OBS64222.1"/>
    <property type="molecule type" value="Genomic_DNA"/>
</dbReference>
<dbReference type="GO" id="GO:0030056">
    <property type="term" value="C:hemidesmosome"/>
    <property type="evidence" value="ECO:0007669"/>
    <property type="project" value="TreeGrafter"/>
</dbReference>
<proteinExistence type="inferred from homology"/>
<dbReference type="InterPro" id="IPR043197">
    <property type="entry name" value="Plakin"/>
</dbReference>
<sequence>MMTLYGHDDHSSAPMILKVQSAESKDHDIRLLEAQIATGGIIDPVHSHHVPVDMAYQPGYFDGKTLRLLELCVEDPETGLRLLKGGELVYTDTEAREVFEKATVSALFGTVEQHRDLLQQLHTGCITVKKIIKIVITVVEEHEQKGQLCFEGLCALVPAAGLLVSGVINHELYQQLQQGSVLAAITLREKVTRHNKTQYQSFIRNTFAYEGDEQPRLN</sequence>
<dbReference type="AlphaFoldDB" id="A0A1A6GG05"/>
<reference evidence="4 5" key="1">
    <citation type="submission" date="2016-06" db="EMBL/GenBank/DDBJ databases">
        <title>The Draft Genome Sequence and Annotation of the Desert Woodrat Neotoma lepida.</title>
        <authorList>
            <person name="Campbell M."/>
            <person name="Oakeson K.F."/>
            <person name="Yandell M."/>
            <person name="Halpert J.R."/>
            <person name="Dearing D."/>
        </authorList>
    </citation>
    <scope>NUCLEOTIDE SEQUENCE [LARGE SCALE GENOMIC DNA]</scope>
    <source>
        <strain evidence="4">417</strain>
        <tissue evidence="4">Liver</tissue>
    </source>
</reference>
<keyword evidence="2" id="KW-0597">Phosphoprotein</keyword>
<keyword evidence="5" id="KW-1185">Reference proteome</keyword>
<dbReference type="InterPro" id="IPR035915">
    <property type="entry name" value="Plakin_repeat_sf"/>
</dbReference>
<dbReference type="GO" id="GO:0031581">
    <property type="term" value="P:hemidesmosome assembly"/>
    <property type="evidence" value="ECO:0007669"/>
    <property type="project" value="TreeGrafter"/>
</dbReference>
<dbReference type="STRING" id="56216.A0A1A6GG05"/>
<dbReference type="InterPro" id="IPR001101">
    <property type="entry name" value="Plectin_repeat"/>
</dbReference>
<dbReference type="GO" id="GO:0045296">
    <property type="term" value="F:cadherin binding"/>
    <property type="evidence" value="ECO:0007669"/>
    <property type="project" value="TreeGrafter"/>
</dbReference>
<feature type="non-terminal residue" evidence="4">
    <location>
        <position position="218"/>
    </location>
</feature>
<evidence type="ECO:0000256" key="2">
    <source>
        <dbReference type="ARBA" id="ARBA00022553"/>
    </source>
</evidence>
<dbReference type="Gene3D" id="3.90.1290.10">
    <property type="entry name" value="Plakin repeat"/>
    <property type="match status" value="1"/>
</dbReference>
<dbReference type="Pfam" id="PF00681">
    <property type="entry name" value="Plectin"/>
    <property type="match status" value="1"/>
</dbReference>
<evidence type="ECO:0000256" key="1">
    <source>
        <dbReference type="ARBA" id="ARBA00009109"/>
    </source>
</evidence>
<dbReference type="SUPFAM" id="SSF75399">
    <property type="entry name" value="Plakin repeat"/>
    <property type="match status" value="1"/>
</dbReference>
<dbReference type="GO" id="GO:0042060">
    <property type="term" value="P:wound healing"/>
    <property type="evidence" value="ECO:0007669"/>
    <property type="project" value="TreeGrafter"/>
</dbReference>
<dbReference type="SMART" id="SM00250">
    <property type="entry name" value="PLEC"/>
    <property type="match status" value="1"/>
</dbReference>
<dbReference type="GO" id="GO:0045104">
    <property type="term" value="P:intermediate filament cytoskeleton organization"/>
    <property type="evidence" value="ECO:0007669"/>
    <property type="project" value="InterPro"/>
</dbReference>
<dbReference type="GO" id="GO:0048471">
    <property type="term" value="C:perinuclear region of cytoplasm"/>
    <property type="evidence" value="ECO:0007669"/>
    <property type="project" value="TreeGrafter"/>
</dbReference>
<evidence type="ECO:0000313" key="5">
    <source>
        <dbReference type="Proteomes" id="UP000092124"/>
    </source>
</evidence>
<comment type="similarity">
    <text evidence="1">Belongs to the plakin or cytolinker family.</text>
</comment>
<dbReference type="GO" id="GO:0030506">
    <property type="term" value="F:ankyrin binding"/>
    <property type="evidence" value="ECO:0007669"/>
    <property type="project" value="TreeGrafter"/>
</dbReference>
<evidence type="ECO:0000256" key="3">
    <source>
        <dbReference type="ARBA" id="ARBA00022737"/>
    </source>
</evidence>
<dbReference type="OrthoDB" id="9386968at2759"/>
<dbReference type="PANTHER" id="PTHR23169:SF20">
    <property type="entry name" value="PLECTIN"/>
    <property type="match status" value="1"/>
</dbReference>
<organism evidence="4 5">
    <name type="scientific">Neotoma lepida</name>
    <name type="common">Desert woodrat</name>
    <dbReference type="NCBI Taxonomy" id="56216"/>
    <lineage>
        <taxon>Eukaryota</taxon>
        <taxon>Metazoa</taxon>
        <taxon>Chordata</taxon>
        <taxon>Craniata</taxon>
        <taxon>Vertebrata</taxon>
        <taxon>Euteleostomi</taxon>
        <taxon>Mammalia</taxon>
        <taxon>Eutheria</taxon>
        <taxon>Euarchontoglires</taxon>
        <taxon>Glires</taxon>
        <taxon>Rodentia</taxon>
        <taxon>Myomorpha</taxon>
        <taxon>Muroidea</taxon>
        <taxon>Cricetidae</taxon>
        <taxon>Neotominae</taxon>
        <taxon>Neotoma</taxon>
    </lineage>
</organism>
<dbReference type="GO" id="GO:0005200">
    <property type="term" value="F:structural constituent of cytoskeleton"/>
    <property type="evidence" value="ECO:0007669"/>
    <property type="project" value="TreeGrafter"/>
</dbReference>
<name>A0A1A6GG05_NEOLE</name>
<comment type="caution">
    <text evidence="4">The sequence shown here is derived from an EMBL/GenBank/DDBJ whole genome shotgun (WGS) entry which is preliminary data.</text>
</comment>
<protein>
    <submittedName>
        <fullName evidence="4">Uncharacterized protein</fullName>
    </submittedName>
</protein>